<dbReference type="Proteomes" id="UP000643810">
    <property type="component" value="Unassembled WGS sequence"/>
</dbReference>
<dbReference type="EMBL" id="JACOPG010000002">
    <property type="protein sequence ID" value="MBC5686070.1"/>
    <property type="molecule type" value="Genomic_DNA"/>
</dbReference>
<dbReference type="Gene3D" id="2.60.40.1630">
    <property type="entry name" value="bacillus anthracis domain"/>
    <property type="match status" value="1"/>
</dbReference>
<reference evidence="3 4" key="1">
    <citation type="submission" date="2020-08" db="EMBL/GenBank/DDBJ databases">
        <title>Genome public.</title>
        <authorList>
            <person name="Liu C."/>
            <person name="Sun Q."/>
        </authorList>
    </citation>
    <scope>NUCLEOTIDE SEQUENCE [LARGE SCALE GENOMIC DNA]</scope>
    <source>
        <strain evidence="3 4">NSJ-9</strain>
    </source>
</reference>
<sequence length="396" mass="43529">MERKIEEIFTAEVEMPEVVQKKAEEAFCRIRAKGERKMPKNHKVVPFQKKKKMHKKAAAVACICLLAVGGTTVAAAAHHYWSRGMEGLLQATDEQQAKLTDQGLATSVEEEPNLKAMAVTNNGVTVTPTQMIVDKYVAFITFSVTGYDLEDGKEPCFDDVMIDNKEFNASSSFYDGLIAGEDGFVVNADGSPVEEDADGSIISHYKAEDGSLTYQMLLQLNDPEDTIKGKELKVSFKNLGTVEKTEYSNVMDGEWDFTIPLTGKDVAKTYQTAQKIGDTGIVVDSVEISPISIHLTYDLSKKDSKADLGEANEDNAVPTFFGVKLKDGSLLYPLANGGNYGYTDDSQTAYESLFALDRVIEADQVEAILLQKNYPKTDADGGAHYEESDFFVIPLQ</sequence>
<feature type="transmembrane region" description="Helical" evidence="1">
    <location>
        <begin position="57"/>
        <end position="81"/>
    </location>
</feature>
<evidence type="ECO:0000313" key="4">
    <source>
        <dbReference type="Proteomes" id="UP000643810"/>
    </source>
</evidence>
<proteinExistence type="predicted"/>
<protein>
    <submittedName>
        <fullName evidence="3">DUF4179 domain-containing protein</fullName>
    </submittedName>
</protein>
<organism evidence="3 4">
    <name type="scientific">Roseburia lenta</name>
    <dbReference type="NCBI Taxonomy" id="2763061"/>
    <lineage>
        <taxon>Bacteria</taxon>
        <taxon>Bacillati</taxon>
        <taxon>Bacillota</taxon>
        <taxon>Clostridia</taxon>
        <taxon>Lachnospirales</taxon>
        <taxon>Lachnospiraceae</taxon>
        <taxon>Roseburia</taxon>
    </lineage>
</organism>
<evidence type="ECO:0000313" key="3">
    <source>
        <dbReference type="EMBL" id="MBC5686070.1"/>
    </source>
</evidence>
<keyword evidence="1" id="KW-1133">Transmembrane helix</keyword>
<feature type="domain" description="DUF4179" evidence="2">
    <location>
        <begin position="49"/>
        <end position="144"/>
    </location>
</feature>
<keyword evidence="4" id="KW-1185">Reference proteome</keyword>
<evidence type="ECO:0000259" key="2">
    <source>
        <dbReference type="Pfam" id="PF13786"/>
    </source>
</evidence>
<name>A0ABR7GF51_9FIRM</name>
<dbReference type="InterPro" id="IPR025436">
    <property type="entry name" value="DUF4179"/>
</dbReference>
<keyword evidence="1" id="KW-0812">Transmembrane</keyword>
<evidence type="ECO:0000256" key="1">
    <source>
        <dbReference type="SAM" id="Phobius"/>
    </source>
</evidence>
<dbReference type="Pfam" id="PF13786">
    <property type="entry name" value="DUF4179"/>
    <property type="match status" value="1"/>
</dbReference>
<dbReference type="RefSeq" id="WP_186854107.1">
    <property type="nucleotide sequence ID" value="NZ_JACOPG010000002.1"/>
</dbReference>
<gene>
    <name evidence="3" type="ORF">H8R94_05540</name>
</gene>
<comment type="caution">
    <text evidence="3">The sequence shown here is derived from an EMBL/GenBank/DDBJ whole genome shotgun (WGS) entry which is preliminary data.</text>
</comment>
<accession>A0ABR7GF51</accession>
<keyword evidence="1" id="KW-0472">Membrane</keyword>